<accession>A0E737</accession>
<protein>
    <recommendedName>
        <fullName evidence="3">Transmembrane protein</fullName>
    </recommendedName>
</protein>
<dbReference type="Proteomes" id="UP000000600">
    <property type="component" value="Unassembled WGS sequence"/>
</dbReference>
<evidence type="ECO:0000313" key="2">
    <source>
        <dbReference type="Proteomes" id="UP000000600"/>
    </source>
</evidence>
<dbReference type="GeneID" id="5044286"/>
<dbReference type="InParanoid" id="A0E737"/>
<keyword evidence="2" id="KW-1185">Reference proteome</keyword>
<dbReference type="EMBL" id="CT868661">
    <property type="protein sequence ID" value="CAK91104.1"/>
    <property type="molecule type" value="Genomic_DNA"/>
</dbReference>
<dbReference type="KEGG" id="ptm:GSPATT00023832001"/>
<name>A0E737_PARTE</name>
<gene>
    <name evidence="1" type="ORF">GSPATT00023832001</name>
</gene>
<evidence type="ECO:0000313" key="1">
    <source>
        <dbReference type="EMBL" id="CAK91104.1"/>
    </source>
</evidence>
<dbReference type="AlphaFoldDB" id="A0E737"/>
<reference evidence="1 2" key="1">
    <citation type="journal article" date="2006" name="Nature">
        <title>Global trends of whole-genome duplications revealed by the ciliate Paramecium tetraurelia.</title>
        <authorList>
            <consortium name="Genoscope"/>
            <person name="Aury J.-M."/>
            <person name="Jaillon O."/>
            <person name="Duret L."/>
            <person name="Noel B."/>
            <person name="Jubin C."/>
            <person name="Porcel B.M."/>
            <person name="Segurens B."/>
            <person name="Daubin V."/>
            <person name="Anthouard V."/>
            <person name="Aiach N."/>
            <person name="Arnaiz O."/>
            <person name="Billaut A."/>
            <person name="Beisson J."/>
            <person name="Blanc I."/>
            <person name="Bouhouche K."/>
            <person name="Camara F."/>
            <person name="Duharcourt S."/>
            <person name="Guigo R."/>
            <person name="Gogendeau D."/>
            <person name="Katinka M."/>
            <person name="Keller A.-M."/>
            <person name="Kissmehl R."/>
            <person name="Klotz C."/>
            <person name="Koll F."/>
            <person name="Le Moue A."/>
            <person name="Lepere C."/>
            <person name="Malinsky S."/>
            <person name="Nowacki M."/>
            <person name="Nowak J.K."/>
            <person name="Plattner H."/>
            <person name="Poulain J."/>
            <person name="Ruiz F."/>
            <person name="Serrano V."/>
            <person name="Zagulski M."/>
            <person name="Dessen P."/>
            <person name="Betermier M."/>
            <person name="Weissenbach J."/>
            <person name="Scarpelli C."/>
            <person name="Schachter V."/>
            <person name="Sperling L."/>
            <person name="Meyer E."/>
            <person name="Cohen J."/>
            <person name="Wincker P."/>
        </authorList>
    </citation>
    <scope>NUCLEOTIDE SEQUENCE [LARGE SCALE GENOMIC DNA]</scope>
    <source>
        <strain evidence="1 2">Stock d4-2</strain>
    </source>
</reference>
<sequence length="151" mass="18013">MFKIFIAKQSLNKEILQSQSGFGLMRISEILNRVQSLKVFSIFQLQYLIYILGEYNIEISNQIVFQFRAIALYSLTNFCQKLLYLRPQINVLQFRIYCAEILKTKIYPFKQIDIAVIKLQIQYFYFFQGRKQLCRKVSCSGIHLQRDFLNL</sequence>
<evidence type="ECO:0008006" key="3">
    <source>
        <dbReference type="Google" id="ProtNLM"/>
    </source>
</evidence>
<proteinExistence type="predicted"/>
<organism evidence="1 2">
    <name type="scientific">Paramecium tetraurelia</name>
    <dbReference type="NCBI Taxonomy" id="5888"/>
    <lineage>
        <taxon>Eukaryota</taxon>
        <taxon>Sar</taxon>
        <taxon>Alveolata</taxon>
        <taxon>Ciliophora</taxon>
        <taxon>Intramacronucleata</taxon>
        <taxon>Oligohymenophorea</taxon>
        <taxon>Peniculida</taxon>
        <taxon>Parameciidae</taxon>
        <taxon>Paramecium</taxon>
    </lineage>
</organism>
<dbReference type="HOGENOM" id="CLU_1735004_0_0_1"/>
<dbReference type="RefSeq" id="XP_001458501.1">
    <property type="nucleotide sequence ID" value="XM_001458464.1"/>
</dbReference>